<dbReference type="PANTHER" id="PTHR34472:SF1">
    <property type="entry name" value="SULFUR CARRIER PROTEIN THIS"/>
    <property type="match status" value="1"/>
</dbReference>
<gene>
    <name evidence="1" type="ORF">THITH_01180</name>
</gene>
<dbReference type="PANTHER" id="PTHR34472">
    <property type="entry name" value="SULFUR CARRIER PROTEIN THIS"/>
    <property type="match status" value="1"/>
</dbReference>
<dbReference type="InterPro" id="IPR016155">
    <property type="entry name" value="Mopterin_synth/thiamin_S_b"/>
</dbReference>
<reference evidence="1 2" key="1">
    <citation type="submission" date="2013-12" db="EMBL/GenBank/DDBJ databases">
        <authorList>
            <consortium name="DOE Joint Genome Institute"/>
            <person name="Muyzer G."/>
            <person name="Huntemann M."/>
            <person name="Han J."/>
            <person name="Chen A."/>
            <person name="Kyrpides N."/>
            <person name="Mavromatis K."/>
            <person name="Markowitz V."/>
            <person name="Palaniappan K."/>
            <person name="Ivanova N."/>
            <person name="Schaumberg A."/>
            <person name="Pati A."/>
            <person name="Liolios K."/>
            <person name="Nordberg H.P."/>
            <person name="Cantor M.N."/>
            <person name="Hua S.X."/>
            <person name="Woyke T."/>
        </authorList>
    </citation>
    <scope>NUCLEOTIDE SEQUENCE [LARGE SCALE GENOMIC DNA]</scope>
    <source>
        <strain evidence="1 2">ARh 1</strain>
    </source>
</reference>
<keyword evidence="2" id="KW-1185">Reference proteome</keyword>
<dbReference type="CDD" id="cd00565">
    <property type="entry name" value="Ubl_ThiS"/>
    <property type="match status" value="1"/>
</dbReference>
<dbReference type="AlphaFoldDB" id="W0DEP4"/>
<dbReference type="Proteomes" id="UP000005289">
    <property type="component" value="Chromosome"/>
</dbReference>
<evidence type="ECO:0000313" key="1">
    <source>
        <dbReference type="EMBL" id="AHE97114.1"/>
    </source>
</evidence>
<dbReference type="InterPro" id="IPR012675">
    <property type="entry name" value="Beta-grasp_dom_sf"/>
</dbReference>
<sequence>MQILLNGEPHTLASADRDAATLGQLVSELGLAGRRLAVEVNGELVPRGEHATFRLSPGDRVEIVQAIGGG</sequence>
<evidence type="ECO:0000313" key="2">
    <source>
        <dbReference type="Proteomes" id="UP000005289"/>
    </source>
</evidence>
<dbReference type="STRING" id="713585.THITH_01180"/>
<dbReference type="HOGENOM" id="CLU_174611_3_0_6"/>
<dbReference type="RefSeq" id="WP_006746356.1">
    <property type="nucleotide sequence ID" value="NZ_CP007029.1"/>
</dbReference>
<dbReference type="InterPro" id="IPR010035">
    <property type="entry name" value="Thi_S"/>
</dbReference>
<name>W0DEP4_9GAMM</name>
<dbReference type="OrthoDB" id="9800283at2"/>
<dbReference type="SUPFAM" id="SSF54285">
    <property type="entry name" value="MoaD/ThiS"/>
    <property type="match status" value="1"/>
</dbReference>
<dbReference type="EMBL" id="CP007029">
    <property type="protein sequence ID" value="AHE97114.1"/>
    <property type="molecule type" value="Genomic_DNA"/>
</dbReference>
<dbReference type="Pfam" id="PF02597">
    <property type="entry name" value="ThiS"/>
    <property type="match status" value="1"/>
</dbReference>
<organism evidence="1 2">
    <name type="scientific">Thioalkalivibrio paradoxus ARh 1</name>
    <dbReference type="NCBI Taxonomy" id="713585"/>
    <lineage>
        <taxon>Bacteria</taxon>
        <taxon>Pseudomonadati</taxon>
        <taxon>Pseudomonadota</taxon>
        <taxon>Gammaproteobacteria</taxon>
        <taxon>Chromatiales</taxon>
        <taxon>Ectothiorhodospiraceae</taxon>
        <taxon>Thioalkalivibrio</taxon>
    </lineage>
</organism>
<dbReference type="Gene3D" id="3.10.20.30">
    <property type="match status" value="1"/>
</dbReference>
<proteinExistence type="predicted"/>
<dbReference type="InterPro" id="IPR003749">
    <property type="entry name" value="ThiS/MoaD-like"/>
</dbReference>
<dbReference type="KEGG" id="tti:THITH_01180"/>
<protein>
    <submittedName>
        <fullName evidence="1">Sulfur carrier protein ThiS</fullName>
    </submittedName>
</protein>
<accession>W0DEP4</accession>
<dbReference type="NCBIfam" id="TIGR01683">
    <property type="entry name" value="thiS"/>
    <property type="match status" value="1"/>
</dbReference>